<dbReference type="OrthoDB" id="3204158at2"/>
<evidence type="ECO:0008006" key="3">
    <source>
        <dbReference type="Google" id="ProtNLM"/>
    </source>
</evidence>
<dbReference type="RefSeq" id="WP_003923584.1">
    <property type="nucleotide sequence ID" value="NZ_BCTB01000039.1"/>
</dbReference>
<sequence>MTGTATAVLAPPGNIGAATPEGDNIAEMMALAQAQLLQQAADLVRPVWVPFLSKTIRSAGANADTTYGVALLEPGGSYRISGRRGTVVFADLLVGAGLLGVVERQQPNVGVVDFTDLDLGDDDTVELILSAERPAGYDGHWFRLDPTADHVWLRQYFYDWETERPWSVTIERLDVAPTDPPKPALRDVEINGFVDRYVSMWQSHVAAMADRGYVNRLETVGLPDTTGMVAQSYFQGVYEIAEDEALLLEVRPPRRCRYWSVQLTDDRYISLDWMWRQTSLNGHQARLDPDGVFRAVISHRDPGVHNWLDAAGWTRGTILGRWNRADANPVPSVKLVDFADLPGFLPADVPRITSDERRAQLRARAAAAQRMG</sequence>
<evidence type="ECO:0000313" key="1">
    <source>
        <dbReference type="EMBL" id="GAT16239.1"/>
    </source>
</evidence>
<dbReference type="AlphaFoldDB" id="A0A124E8N9"/>
<protein>
    <recommendedName>
        <fullName evidence="3">DUF1214 domain-containing protein</fullName>
    </recommendedName>
</protein>
<accession>A0A124E8N9</accession>
<organism evidence="1 2">
    <name type="scientific">Mycolicibacterium thermoresistibile</name>
    <name type="common">Mycobacterium thermoresistibile</name>
    <dbReference type="NCBI Taxonomy" id="1797"/>
    <lineage>
        <taxon>Bacteria</taxon>
        <taxon>Bacillati</taxon>
        <taxon>Actinomycetota</taxon>
        <taxon>Actinomycetes</taxon>
        <taxon>Mycobacteriales</taxon>
        <taxon>Mycobacteriaceae</taxon>
        <taxon>Mycolicibacterium</taxon>
    </lineage>
</organism>
<dbReference type="OMA" id="WETIHYG"/>
<dbReference type="STRING" id="1797.RMCT_3208"/>
<comment type="caution">
    <text evidence="1">The sequence shown here is derived from an EMBL/GenBank/DDBJ whole genome shotgun (WGS) entry which is preliminary data.</text>
</comment>
<reference evidence="2" key="2">
    <citation type="submission" date="2016-02" db="EMBL/GenBank/DDBJ databases">
        <title>Draft genome sequence of five rapidly growing Mycobacterium species.</title>
        <authorList>
            <person name="Katahira K."/>
            <person name="Gotou Y."/>
            <person name="Iida K."/>
            <person name="Ogura Y."/>
            <person name="Hayashi T."/>
        </authorList>
    </citation>
    <scope>NUCLEOTIDE SEQUENCE [LARGE SCALE GENOMIC DNA]</scope>
    <source>
        <strain evidence="2">JCM6362</strain>
    </source>
</reference>
<gene>
    <name evidence="1" type="ORF">RMCT_3208</name>
</gene>
<name>A0A124E8N9_MYCTH</name>
<dbReference type="Proteomes" id="UP000069654">
    <property type="component" value="Unassembled WGS sequence"/>
</dbReference>
<dbReference type="EMBL" id="BCTB01000039">
    <property type="protein sequence ID" value="GAT16239.1"/>
    <property type="molecule type" value="Genomic_DNA"/>
</dbReference>
<reference evidence="1 2" key="1">
    <citation type="journal article" date="2016" name="Genome Announc.">
        <title>Draft Genome Sequences of Five Rapidly Growing Mycobacterium Species, M. thermoresistibile, M. fortuitum subsp. acetamidolyticum, M. canariasense, M. brisbanense, and M. novocastrense.</title>
        <authorList>
            <person name="Katahira K."/>
            <person name="Ogura Y."/>
            <person name="Gotoh Y."/>
            <person name="Hayashi T."/>
        </authorList>
    </citation>
    <scope>NUCLEOTIDE SEQUENCE [LARGE SCALE GENOMIC DNA]</scope>
    <source>
        <strain evidence="1 2">JCM6362</strain>
    </source>
</reference>
<evidence type="ECO:0000313" key="2">
    <source>
        <dbReference type="Proteomes" id="UP000069654"/>
    </source>
</evidence>
<proteinExistence type="predicted"/>